<name>A0AAV3WWY6_9LACT</name>
<keyword evidence="2" id="KW-0234">DNA repair</keyword>
<comment type="subunit">
    <text evidence="2">Homotetramer.</text>
</comment>
<dbReference type="GO" id="GO:0006260">
    <property type="term" value="P:DNA replication"/>
    <property type="evidence" value="ECO:0007669"/>
    <property type="project" value="UniProtKB-UniRule"/>
</dbReference>
<evidence type="ECO:0000256" key="4">
    <source>
        <dbReference type="SAM" id="MobiDB-lite"/>
    </source>
</evidence>
<organism evidence="5 6">
    <name type="scientific">Marinilactibacillus psychrotolerans</name>
    <dbReference type="NCBI Taxonomy" id="191770"/>
    <lineage>
        <taxon>Bacteria</taxon>
        <taxon>Bacillati</taxon>
        <taxon>Bacillota</taxon>
        <taxon>Bacilli</taxon>
        <taxon>Lactobacillales</taxon>
        <taxon>Carnobacteriaceae</taxon>
        <taxon>Marinilactibacillus</taxon>
    </lineage>
</organism>
<protein>
    <recommendedName>
        <fullName evidence="2 3">Single-stranded DNA-binding protein</fullName>
        <shortName evidence="2">SSB</shortName>
    </recommendedName>
</protein>
<dbReference type="PIRSF" id="PIRSF002070">
    <property type="entry name" value="SSB"/>
    <property type="match status" value="1"/>
</dbReference>
<gene>
    <name evidence="5" type="primary">ssb</name>
    <name evidence="5" type="ORF">M132T_08470</name>
</gene>
<feature type="compositionally biased region" description="Low complexity" evidence="4">
    <location>
        <begin position="116"/>
        <end position="143"/>
    </location>
</feature>
<dbReference type="PANTHER" id="PTHR10302">
    <property type="entry name" value="SINGLE-STRANDED DNA-BINDING PROTEIN"/>
    <property type="match status" value="1"/>
</dbReference>
<dbReference type="GO" id="GO:0003697">
    <property type="term" value="F:single-stranded DNA binding"/>
    <property type="evidence" value="ECO:0007669"/>
    <property type="project" value="UniProtKB-UniRule"/>
</dbReference>
<accession>A0AAV3WWY6</accession>
<dbReference type="InterPro" id="IPR011344">
    <property type="entry name" value="ssDNA-bd"/>
</dbReference>
<dbReference type="GO" id="GO:0006310">
    <property type="term" value="P:DNA recombination"/>
    <property type="evidence" value="ECO:0007669"/>
    <property type="project" value="UniProtKB-UniRule"/>
</dbReference>
<feature type="compositionally biased region" description="Acidic residues" evidence="4">
    <location>
        <begin position="169"/>
        <end position="179"/>
    </location>
</feature>
<evidence type="ECO:0000313" key="5">
    <source>
        <dbReference type="EMBL" id="GEQ35339.1"/>
    </source>
</evidence>
<dbReference type="HAMAP" id="MF_00984">
    <property type="entry name" value="SSB"/>
    <property type="match status" value="1"/>
</dbReference>
<dbReference type="EMBL" id="BKBI01000005">
    <property type="protein sequence ID" value="GEQ35339.1"/>
    <property type="molecule type" value="Genomic_DNA"/>
</dbReference>
<dbReference type="CDD" id="cd04496">
    <property type="entry name" value="SSB_OBF"/>
    <property type="match status" value="1"/>
</dbReference>
<dbReference type="FunFam" id="2.40.50.140:FF:000084">
    <property type="entry name" value="Single-stranded DNA-binding protein"/>
    <property type="match status" value="1"/>
</dbReference>
<feature type="region of interest" description="Disordered" evidence="4">
    <location>
        <begin position="107"/>
        <end position="179"/>
    </location>
</feature>
<dbReference type="GeneID" id="96910868"/>
<evidence type="ECO:0000256" key="3">
    <source>
        <dbReference type="PIRNR" id="PIRNR002070"/>
    </source>
</evidence>
<dbReference type="InterPro" id="IPR000424">
    <property type="entry name" value="Primosome_PriB/ssb"/>
</dbReference>
<dbReference type="NCBIfam" id="TIGR00621">
    <property type="entry name" value="ssb"/>
    <property type="match status" value="1"/>
</dbReference>
<dbReference type="GO" id="GO:0009295">
    <property type="term" value="C:nucleoid"/>
    <property type="evidence" value="ECO:0007669"/>
    <property type="project" value="TreeGrafter"/>
</dbReference>
<dbReference type="AlphaFoldDB" id="A0AAV3WWY6"/>
<comment type="caution">
    <text evidence="5">The sequence shown here is derived from an EMBL/GenBank/DDBJ whole genome shotgun (WGS) entry which is preliminary data.</text>
</comment>
<feature type="compositionally biased region" description="Polar residues" evidence="4">
    <location>
        <begin position="144"/>
        <end position="156"/>
    </location>
</feature>
<dbReference type="Pfam" id="PF00436">
    <property type="entry name" value="SSB"/>
    <property type="match status" value="1"/>
</dbReference>
<keyword evidence="1 2" id="KW-0238">DNA-binding</keyword>
<dbReference type="PANTHER" id="PTHR10302:SF27">
    <property type="entry name" value="SINGLE-STRANDED DNA-BINDING PROTEIN"/>
    <property type="match status" value="1"/>
</dbReference>
<keyword evidence="2" id="KW-0233">DNA recombination</keyword>
<dbReference type="GO" id="GO:0006281">
    <property type="term" value="P:DNA repair"/>
    <property type="evidence" value="ECO:0007669"/>
    <property type="project" value="UniProtKB-UniRule"/>
</dbReference>
<keyword evidence="2" id="KW-0227">DNA damage</keyword>
<comment type="function">
    <text evidence="2">Plays an important role in DNA replication, recombination and repair. Binds to ssDNA and to an array of partner proteins to recruit them to their sites of action during DNA metabolism.</text>
</comment>
<reference evidence="5" key="1">
    <citation type="submission" date="2019-08" db="EMBL/GenBank/DDBJ databases">
        <title>Marinilactibacillus psychrotolerans M13-2T whole genome sequencing project.</title>
        <authorList>
            <person name="Ishikawa M."/>
            <person name="Suzuki T."/>
            <person name="Matsutani M."/>
        </authorList>
    </citation>
    <scope>NUCLEOTIDE SEQUENCE</scope>
    <source>
        <strain evidence="5">M13-2T</strain>
    </source>
</reference>
<dbReference type="RefSeq" id="WP_091761083.1">
    <property type="nucleotide sequence ID" value="NZ_BJVX01000004.1"/>
</dbReference>
<proteinExistence type="inferred from homology"/>
<dbReference type="SUPFAM" id="SSF50249">
    <property type="entry name" value="Nucleic acid-binding proteins"/>
    <property type="match status" value="1"/>
</dbReference>
<dbReference type="InterPro" id="IPR012340">
    <property type="entry name" value="NA-bd_OB-fold"/>
</dbReference>
<evidence type="ECO:0000256" key="1">
    <source>
        <dbReference type="ARBA" id="ARBA00023125"/>
    </source>
</evidence>
<evidence type="ECO:0000256" key="2">
    <source>
        <dbReference type="HAMAP-Rule" id="MF_00984"/>
    </source>
</evidence>
<dbReference type="Proteomes" id="UP000887127">
    <property type="component" value="Unassembled WGS sequence"/>
</dbReference>
<comment type="caution">
    <text evidence="2">Lacks conserved residue(s) required for the propagation of feature annotation.</text>
</comment>
<dbReference type="PROSITE" id="PS50935">
    <property type="entry name" value="SSB"/>
    <property type="match status" value="1"/>
</dbReference>
<evidence type="ECO:0000313" key="6">
    <source>
        <dbReference type="Proteomes" id="UP000887127"/>
    </source>
</evidence>
<sequence length="179" mass="20031">MINNVVLVGRMTRDAELRYTGSGTAVASFSIAVERTFTNAQGERETDFINCVAWRKTAEIISNFTRKGSLVGVTGRIQTRNYTNNEGRKVYITEVVCENFQMLEPKSVTEKRGQNDNESSGSGYSNNSNYSNQNNSNNTQRNNQAPGSNQNANNYANFDEDPFEKNDDPIDISDDDLPF</sequence>
<keyword evidence="2" id="KW-0235">DNA replication</keyword>
<feature type="short sequence motif" description="Important for interaction with partner proteins" evidence="2">
    <location>
        <begin position="174"/>
        <end position="179"/>
    </location>
</feature>
<dbReference type="Gene3D" id="2.40.50.140">
    <property type="entry name" value="Nucleic acid-binding proteins"/>
    <property type="match status" value="1"/>
</dbReference>